<evidence type="ECO:0000313" key="3">
    <source>
        <dbReference type="Proteomes" id="UP001521222"/>
    </source>
</evidence>
<proteinExistence type="predicted"/>
<sequence length="159" mass="17936">MPFWASMIPKPLRERTSAPTSREWNPATPFIVLSLLVGSQAIQILWLKQERAHALRKAEAKIGLLKEVIERVQNGEDVDVEKVLGAGDEASEREWAEVLQEVRDEEALFQSRKRRKALREAAAKEEQASLEEAAKEAAQQATREEGRVKVESIGGVKFY</sequence>
<organism evidence="2 3">
    <name type="scientific">Nothophoma quercina</name>
    <dbReference type="NCBI Taxonomy" id="749835"/>
    <lineage>
        <taxon>Eukaryota</taxon>
        <taxon>Fungi</taxon>
        <taxon>Dikarya</taxon>
        <taxon>Ascomycota</taxon>
        <taxon>Pezizomycotina</taxon>
        <taxon>Dothideomycetes</taxon>
        <taxon>Pleosporomycetidae</taxon>
        <taxon>Pleosporales</taxon>
        <taxon>Pleosporineae</taxon>
        <taxon>Didymellaceae</taxon>
        <taxon>Nothophoma</taxon>
    </lineage>
</organism>
<feature type="region of interest" description="Disordered" evidence="1">
    <location>
        <begin position="129"/>
        <end position="159"/>
    </location>
</feature>
<keyword evidence="3" id="KW-1185">Reference proteome</keyword>
<name>A0ABR3S5H6_9PLEO</name>
<gene>
    <name evidence="2" type="ORF">SLS59_000387</name>
</gene>
<protein>
    <submittedName>
        <fullName evidence="2">Uncharacterized protein</fullName>
    </submittedName>
</protein>
<reference evidence="2 3" key="1">
    <citation type="submission" date="2024-02" db="EMBL/GenBank/DDBJ databases">
        <title>De novo assembly and annotation of 12 fungi associated with fruit tree decline syndrome in Ontario, Canada.</title>
        <authorList>
            <person name="Sulman M."/>
            <person name="Ellouze W."/>
            <person name="Ilyukhin E."/>
        </authorList>
    </citation>
    <scope>NUCLEOTIDE SEQUENCE [LARGE SCALE GENOMIC DNA]</scope>
    <source>
        <strain evidence="2 3">M97-236</strain>
    </source>
</reference>
<evidence type="ECO:0000256" key="1">
    <source>
        <dbReference type="SAM" id="MobiDB-lite"/>
    </source>
</evidence>
<evidence type="ECO:0000313" key="2">
    <source>
        <dbReference type="EMBL" id="KAL1611668.1"/>
    </source>
</evidence>
<dbReference type="Pfam" id="PF17254">
    <property type="entry name" value="DUF5321"/>
    <property type="match status" value="1"/>
</dbReference>
<dbReference type="EMBL" id="JAKIXB020000001">
    <property type="protein sequence ID" value="KAL1611668.1"/>
    <property type="molecule type" value="Genomic_DNA"/>
</dbReference>
<comment type="caution">
    <text evidence="2">The sequence shown here is derived from an EMBL/GenBank/DDBJ whole genome shotgun (WGS) entry which is preliminary data.</text>
</comment>
<dbReference type="Proteomes" id="UP001521222">
    <property type="component" value="Unassembled WGS sequence"/>
</dbReference>
<dbReference type="InterPro" id="IPR035213">
    <property type="entry name" value="DUF5321"/>
</dbReference>
<accession>A0ABR3S5H6</accession>